<dbReference type="Proteomes" id="UP001151760">
    <property type="component" value="Unassembled WGS sequence"/>
</dbReference>
<evidence type="ECO:0000256" key="6">
    <source>
        <dbReference type="ARBA" id="ARBA00044504"/>
    </source>
</evidence>
<keyword evidence="4 8" id="KW-1133">Transmembrane helix</keyword>
<evidence type="ECO:0000256" key="2">
    <source>
        <dbReference type="ARBA" id="ARBA00005982"/>
    </source>
</evidence>
<dbReference type="InterPro" id="IPR000109">
    <property type="entry name" value="POT_fam"/>
</dbReference>
<proteinExistence type="inferred from homology"/>
<protein>
    <submittedName>
        <fullName evidence="9">NRT1/ PTR family 4.5-like protein</fullName>
    </submittedName>
</protein>
<dbReference type="EMBL" id="BQNB010017051">
    <property type="protein sequence ID" value="GJT58807.1"/>
    <property type="molecule type" value="Genomic_DNA"/>
</dbReference>
<keyword evidence="10" id="KW-1185">Reference proteome</keyword>
<evidence type="ECO:0000256" key="8">
    <source>
        <dbReference type="SAM" id="Phobius"/>
    </source>
</evidence>
<sequence length="672" mass="74071">VHLRRDSSQNSQRRARLEIMHKGKHLGEAHVLEKDLGFSLHPSNVGALSFFGKMTEEKLTASYKLLARLSFKSTDEKGGFSASSFIYGLVALENMGFVSIVLIMFLYFMRDLSFNIPGAANTVTNFMGSTCLLSIVGAFISDTYMSRFLTVLTFGIVETVAVIVMTIQAHDPALHPQPCGGKESCMEGRIGVMFYTSLALLAVGTGGVRGALAAFGADQFDITKPKGRKAQGSYFNWLLLSTTLGAIVGVLGFVWVGTNDGWWWCFFLATICCFLGYSLFAIGQPFYRIHLPKDSPFVSIGRVILLAVKNRKLKLPENPEELHEISTNEAIGRKLTRTSQLTWLDRAAAVPNDSKASELAPWEICTVTQVEELKILIRMLPIILSTVILNTVLAQLQTFSQAQGNFMDKKLGKLDFPSGSIPVIPLIFMSILLPVYEFVFVPFARKFTKHPQGITQLQRVGVGLVLSAISMGVAGIVEVKRRNQSKLNPLEPISVFWLSFQYGIFGVADMFSLVGLLEFFYKEAPVGMRSLSTSFTWISVSLGYFFSSVLVNVVNSITKRVSPSKTGWVDGMILDNVNLDLFYWLLAVLSLINFAIYLLSASLYKYKTVDDGLLTTEMVSTTTSVAMVSASEDELPKSTAQEDNATSVETTVEHNDLHDTPSTDTKADSSRS</sequence>
<keyword evidence="3 8" id="KW-0812">Transmembrane</keyword>
<feature type="transmembrane region" description="Helical" evidence="8">
    <location>
        <begin position="419"/>
        <end position="439"/>
    </location>
</feature>
<feature type="compositionally biased region" description="Basic and acidic residues" evidence="7">
    <location>
        <begin position="651"/>
        <end position="672"/>
    </location>
</feature>
<evidence type="ECO:0000256" key="3">
    <source>
        <dbReference type="ARBA" id="ARBA00022692"/>
    </source>
</evidence>
<comment type="similarity">
    <text evidence="2">Belongs to the major facilitator superfamily. Proton-dependent oligopeptide transporter (POT/PTR) (TC 2.A.17) family.</text>
</comment>
<keyword evidence="5 8" id="KW-0472">Membrane</keyword>
<feature type="transmembrane region" description="Helical" evidence="8">
    <location>
        <begin position="148"/>
        <end position="170"/>
    </location>
</feature>
<accession>A0ABQ5F8A2</accession>
<feature type="non-terminal residue" evidence="9">
    <location>
        <position position="1"/>
    </location>
</feature>
<comment type="similarity">
    <text evidence="6">Belongs to the major facilitator superfamily. Phosphate:H(+) symporter (TC 2.A.1.9) family.</text>
</comment>
<feature type="compositionally biased region" description="Polar residues" evidence="7">
    <location>
        <begin position="638"/>
        <end position="650"/>
    </location>
</feature>
<evidence type="ECO:0000256" key="5">
    <source>
        <dbReference type="ARBA" id="ARBA00023136"/>
    </source>
</evidence>
<reference evidence="9" key="1">
    <citation type="journal article" date="2022" name="Int. J. Mol. Sci.">
        <title>Draft Genome of Tanacetum Coccineum: Genomic Comparison of Closely Related Tanacetum-Family Plants.</title>
        <authorList>
            <person name="Yamashiro T."/>
            <person name="Shiraishi A."/>
            <person name="Nakayama K."/>
            <person name="Satake H."/>
        </authorList>
    </citation>
    <scope>NUCLEOTIDE SEQUENCE</scope>
</reference>
<dbReference type="PANTHER" id="PTHR11654">
    <property type="entry name" value="OLIGOPEPTIDE TRANSPORTER-RELATED"/>
    <property type="match status" value="1"/>
</dbReference>
<feature type="transmembrane region" description="Helical" evidence="8">
    <location>
        <begin position="85"/>
        <end position="108"/>
    </location>
</feature>
<comment type="caution">
    <text evidence="9">The sequence shown here is derived from an EMBL/GenBank/DDBJ whole genome shotgun (WGS) entry which is preliminary data.</text>
</comment>
<reference evidence="9" key="2">
    <citation type="submission" date="2022-01" db="EMBL/GenBank/DDBJ databases">
        <authorList>
            <person name="Yamashiro T."/>
            <person name="Shiraishi A."/>
            <person name="Satake H."/>
            <person name="Nakayama K."/>
        </authorList>
    </citation>
    <scope>NUCLEOTIDE SEQUENCE</scope>
</reference>
<dbReference type="InterPro" id="IPR036259">
    <property type="entry name" value="MFS_trans_sf"/>
</dbReference>
<gene>
    <name evidence="9" type="ORF">Tco_1002340</name>
</gene>
<feature type="transmembrane region" description="Helical" evidence="8">
    <location>
        <begin position="190"/>
        <end position="215"/>
    </location>
</feature>
<feature type="transmembrane region" description="Helical" evidence="8">
    <location>
        <begin position="460"/>
        <end position="479"/>
    </location>
</feature>
<comment type="subcellular location">
    <subcellularLocation>
        <location evidence="1">Membrane</location>
        <topology evidence="1">Multi-pass membrane protein</topology>
    </subcellularLocation>
</comment>
<evidence type="ECO:0000256" key="1">
    <source>
        <dbReference type="ARBA" id="ARBA00004141"/>
    </source>
</evidence>
<dbReference type="Gene3D" id="1.20.1250.20">
    <property type="entry name" value="MFS general substrate transporter like domains"/>
    <property type="match status" value="1"/>
</dbReference>
<name>A0ABQ5F8A2_9ASTR</name>
<dbReference type="SUPFAM" id="SSF103473">
    <property type="entry name" value="MFS general substrate transporter"/>
    <property type="match status" value="1"/>
</dbReference>
<dbReference type="Pfam" id="PF00854">
    <property type="entry name" value="PTR2"/>
    <property type="match status" value="1"/>
</dbReference>
<evidence type="ECO:0000256" key="7">
    <source>
        <dbReference type="SAM" id="MobiDB-lite"/>
    </source>
</evidence>
<evidence type="ECO:0000256" key="4">
    <source>
        <dbReference type="ARBA" id="ARBA00022989"/>
    </source>
</evidence>
<feature type="transmembrane region" description="Helical" evidence="8">
    <location>
        <begin position="235"/>
        <end position="255"/>
    </location>
</feature>
<feature type="transmembrane region" description="Helical" evidence="8">
    <location>
        <begin position="379"/>
        <end position="399"/>
    </location>
</feature>
<organism evidence="9 10">
    <name type="scientific">Tanacetum coccineum</name>
    <dbReference type="NCBI Taxonomy" id="301880"/>
    <lineage>
        <taxon>Eukaryota</taxon>
        <taxon>Viridiplantae</taxon>
        <taxon>Streptophyta</taxon>
        <taxon>Embryophyta</taxon>
        <taxon>Tracheophyta</taxon>
        <taxon>Spermatophyta</taxon>
        <taxon>Magnoliopsida</taxon>
        <taxon>eudicotyledons</taxon>
        <taxon>Gunneridae</taxon>
        <taxon>Pentapetalae</taxon>
        <taxon>asterids</taxon>
        <taxon>campanulids</taxon>
        <taxon>Asterales</taxon>
        <taxon>Asteraceae</taxon>
        <taxon>Asteroideae</taxon>
        <taxon>Anthemideae</taxon>
        <taxon>Anthemidinae</taxon>
        <taxon>Tanacetum</taxon>
    </lineage>
</organism>
<evidence type="ECO:0000313" key="9">
    <source>
        <dbReference type="EMBL" id="GJT58807.1"/>
    </source>
</evidence>
<feature type="transmembrane region" description="Helical" evidence="8">
    <location>
        <begin position="499"/>
        <end position="521"/>
    </location>
</feature>
<feature type="transmembrane region" description="Helical" evidence="8">
    <location>
        <begin position="261"/>
        <end position="283"/>
    </location>
</feature>
<evidence type="ECO:0000313" key="10">
    <source>
        <dbReference type="Proteomes" id="UP001151760"/>
    </source>
</evidence>
<feature type="transmembrane region" description="Helical" evidence="8">
    <location>
        <begin position="581"/>
        <end position="599"/>
    </location>
</feature>
<feature type="transmembrane region" description="Helical" evidence="8">
    <location>
        <begin position="533"/>
        <end position="554"/>
    </location>
</feature>
<feature type="transmembrane region" description="Helical" evidence="8">
    <location>
        <begin position="120"/>
        <end position="141"/>
    </location>
</feature>
<feature type="region of interest" description="Disordered" evidence="7">
    <location>
        <begin position="631"/>
        <end position="672"/>
    </location>
</feature>